<evidence type="ECO:0008006" key="3">
    <source>
        <dbReference type="Google" id="ProtNLM"/>
    </source>
</evidence>
<evidence type="ECO:0000313" key="1">
    <source>
        <dbReference type="EMBL" id="PVA08711.1"/>
    </source>
</evidence>
<dbReference type="Pfam" id="PF07820">
    <property type="entry name" value="TraC"/>
    <property type="match status" value="1"/>
</dbReference>
<evidence type="ECO:0000313" key="2">
    <source>
        <dbReference type="Proteomes" id="UP000244446"/>
    </source>
</evidence>
<gene>
    <name evidence="1" type="ORF">DC366_17750</name>
</gene>
<dbReference type="RefSeq" id="WP_108693529.1">
    <property type="nucleotide sequence ID" value="NZ_QCYH01000019.1"/>
</dbReference>
<reference evidence="1 2" key="1">
    <citation type="submission" date="2018-04" db="EMBL/GenBank/DDBJ databases">
        <title>Pelagivirga bohaiensis gen. nov., sp. nov., a bacterium isolated from the Bohai Sea.</title>
        <authorList>
            <person name="Ji X."/>
        </authorList>
    </citation>
    <scope>NUCLEOTIDE SEQUENCE [LARGE SCALE GENOMIC DNA]</scope>
    <source>
        <strain evidence="1 2">BH-SD19</strain>
    </source>
</reference>
<organism evidence="1 2">
    <name type="scientific">Pelagivirga sediminicola</name>
    <dbReference type="NCBI Taxonomy" id="2170575"/>
    <lineage>
        <taxon>Bacteria</taxon>
        <taxon>Pseudomonadati</taxon>
        <taxon>Pseudomonadota</taxon>
        <taxon>Alphaproteobacteria</taxon>
        <taxon>Rhodobacterales</taxon>
        <taxon>Paracoccaceae</taxon>
        <taxon>Pelagivirga</taxon>
    </lineage>
</organism>
<dbReference type="Proteomes" id="UP000244446">
    <property type="component" value="Unassembled WGS sequence"/>
</dbReference>
<keyword evidence="2" id="KW-1185">Reference proteome</keyword>
<sequence length="75" mass="8116">MAKKPKSVIDIDKEIAALKAQRVAALESRADQIGKIAAKANLTTLEISDAALLKEFQQIAERFRRKIGPSNPASA</sequence>
<comment type="caution">
    <text evidence="1">The sequence shown here is derived from an EMBL/GenBank/DDBJ whole genome shotgun (WGS) entry which is preliminary data.</text>
</comment>
<dbReference type="EMBL" id="QCYH01000019">
    <property type="protein sequence ID" value="PVA08711.1"/>
    <property type="molecule type" value="Genomic_DNA"/>
</dbReference>
<dbReference type="AlphaFoldDB" id="A0A2T7G2R1"/>
<proteinExistence type="predicted"/>
<accession>A0A2T7G2R1</accession>
<name>A0A2T7G2R1_9RHOB</name>
<protein>
    <recommendedName>
        <fullName evidence="3">TraC-like protein</fullName>
    </recommendedName>
</protein>
<dbReference type="OrthoDB" id="7865025at2"/>
<dbReference type="InterPro" id="IPR012930">
    <property type="entry name" value="TraC"/>
</dbReference>